<dbReference type="InterPro" id="IPR000468">
    <property type="entry name" value="Barstar"/>
</dbReference>
<gene>
    <name evidence="3" type="ORF">BJY28_002055</name>
</gene>
<evidence type="ECO:0000256" key="1">
    <source>
        <dbReference type="ARBA" id="ARBA00006845"/>
    </source>
</evidence>
<dbReference type="Gene3D" id="3.30.370.10">
    <property type="entry name" value="Barstar-like"/>
    <property type="match status" value="1"/>
</dbReference>
<dbReference type="RefSeq" id="WP_218875287.1">
    <property type="nucleotide sequence ID" value="NZ_JACBZX010000001.1"/>
</dbReference>
<keyword evidence="4" id="KW-1185">Reference proteome</keyword>
<dbReference type="SUPFAM" id="SSF52038">
    <property type="entry name" value="Barstar-related"/>
    <property type="match status" value="1"/>
</dbReference>
<accession>A0A852X3E8</accession>
<dbReference type="AlphaFoldDB" id="A0A852X3E8"/>
<dbReference type="InterPro" id="IPR035905">
    <property type="entry name" value="Barstar-like_sf"/>
</dbReference>
<comment type="similarity">
    <text evidence="1">Belongs to the barstar family.</text>
</comment>
<proteinExistence type="inferred from homology"/>
<dbReference type="Proteomes" id="UP000592181">
    <property type="component" value="Unassembled WGS sequence"/>
</dbReference>
<evidence type="ECO:0000259" key="2">
    <source>
        <dbReference type="Pfam" id="PF01337"/>
    </source>
</evidence>
<organism evidence="3 4">
    <name type="scientific">Janibacter alkaliphilus</name>
    <dbReference type="NCBI Taxonomy" id="1069963"/>
    <lineage>
        <taxon>Bacteria</taxon>
        <taxon>Bacillati</taxon>
        <taxon>Actinomycetota</taxon>
        <taxon>Actinomycetes</taxon>
        <taxon>Micrococcales</taxon>
        <taxon>Intrasporangiaceae</taxon>
        <taxon>Janibacter</taxon>
    </lineage>
</organism>
<sequence>MIHVERAAVDAMLARALAGTEHLHLVDGGTGRPSTLDAFARQLGFPDHFGHNLDALMDCLREKADAHDAPWTLLWRPWPHDAADLSLPPGEGAGPDETDPGVLAVLADLEQEHPEVTVVVADR</sequence>
<name>A0A852X3E8_9MICO</name>
<reference evidence="3 4" key="1">
    <citation type="submission" date="2020-07" db="EMBL/GenBank/DDBJ databases">
        <title>Sequencing the genomes of 1000 actinobacteria strains.</title>
        <authorList>
            <person name="Klenk H.-P."/>
        </authorList>
    </citation>
    <scope>NUCLEOTIDE SEQUENCE [LARGE SCALE GENOMIC DNA]</scope>
    <source>
        <strain evidence="3 4">DSM 24723</strain>
    </source>
</reference>
<dbReference type="Pfam" id="PF01337">
    <property type="entry name" value="Barstar"/>
    <property type="match status" value="1"/>
</dbReference>
<protein>
    <recommendedName>
        <fullName evidence="2">Barstar (barnase inhibitor) domain-containing protein</fullName>
    </recommendedName>
</protein>
<feature type="domain" description="Barstar (barnase inhibitor)" evidence="2">
    <location>
        <begin position="31"/>
        <end position="83"/>
    </location>
</feature>
<evidence type="ECO:0000313" key="3">
    <source>
        <dbReference type="EMBL" id="NYG37586.1"/>
    </source>
</evidence>
<evidence type="ECO:0000313" key="4">
    <source>
        <dbReference type="Proteomes" id="UP000592181"/>
    </source>
</evidence>
<comment type="caution">
    <text evidence="3">The sequence shown here is derived from an EMBL/GenBank/DDBJ whole genome shotgun (WGS) entry which is preliminary data.</text>
</comment>
<dbReference type="EMBL" id="JACBZX010000001">
    <property type="protein sequence ID" value="NYG37586.1"/>
    <property type="molecule type" value="Genomic_DNA"/>
</dbReference>